<dbReference type="Proteomes" id="UP001223586">
    <property type="component" value="Unassembled WGS sequence"/>
</dbReference>
<gene>
    <name evidence="1" type="ORF">J2S08_003579</name>
</gene>
<dbReference type="RefSeq" id="WP_307231915.1">
    <property type="nucleotide sequence ID" value="NZ_JAUSTT010000026.1"/>
</dbReference>
<sequence>MNPYFHPHYPYNNHYHHPNFRQFPPVDPSMFMHSAQKSLPYIHDANKIMTHIKQSEAFSRKLMSAAQESKTAEVEKMIKDLIQTNPDITFNPSSLTILFTEKNNNAISCCRMVLNVRWQ</sequence>
<proteinExistence type="predicted"/>
<evidence type="ECO:0000313" key="1">
    <source>
        <dbReference type="EMBL" id="MDQ0177698.1"/>
    </source>
</evidence>
<protein>
    <recommendedName>
        <fullName evidence="3">Spore coat protein</fullName>
    </recommendedName>
</protein>
<reference evidence="1 2" key="1">
    <citation type="submission" date="2023-07" db="EMBL/GenBank/DDBJ databases">
        <title>Genomic Encyclopedia of Type Strains, Phase IV (KMG-IV): sequencing the most valuable type-strain genomes for metagenomic binning, comparative biology and taxonomic classification.</title>
        <authorList>
            <person name="Goeker M."/>
        </authorList>
    </citation>
    <scope>NUCLEOTIDE SEQUENCE [LARGE SCALE GENOMIC DNA]</scope>
    <source>
        <strain evidence="1 2">DSM 23837</strain>
    </source>
</reference>
<dbReference type="EMBL" id="JAUSTT010000026">
    <property type="protein sequence ID" value="MDQ0177698.1"/>
    <property type="molecule type" value="Genomic_DNA"/>
</dbReference>
<evidence type="ECO:0008006" key="3">
    <source>
        <dbReference type="Google" id="ProtNLM"/>
    </source>
</evidence>
<evidence type="ECO:0000313" key="2">
    <source>
        <dbReference type="Proteomes" id="UP001223586"/>
    </source>
</evidence>
<name>A0ABT9WWM9_9BACI</name>
<accession>A0ABT9WWM9</accession>
<comment type="caution">
    <text evidence="1">The sequence shown here is derived from an EMBL/GenBank/DDBJ whole genome shotgun (WGS) entry which is preliminary data.</text>
</comment>
<dbReference type="InterPro" id="IPR058870">
    <property type="entry name" value="YuzC"/>
</dbReference>
<organism evidence="1 2">
    <name type="scientific">Bacillus chungangensis</name>
    <dbReference type="NCBI Taxonomy" id="587633"/>
    <lineage>
        <taxon>Bacteria</taxon>
        <taxon>Bacillati</taxon>
        <taxon>Bacillota</taxon>
        <taxon>Bacilli</taxon>
        <taxon>Bacillales</taxon>
        <taxon>Bacillaceae</taxon>
        <taxon>Bacillus</taxon>
    </lineage>
</organism>
<keyword evidence="2" id="KW-1185">Reference proteome</keyword>
<dbReference type="Pfam" id="PF26344">
    <property type="entry name" value="YuzC"/>
    <property type="match status" value="1"/>
</dbReference>